<sequence>MAIKLHYLGLLCLAGQAVALPQEARYAGGIALVPLPEYAPLSVNVRFNGYQVPIIQQANGSRMAVVGLPLSTPTGHAELLLNADNFTDQLSIDINPKAYPEQRITLKATNKVNPNEEELARYSREAAEQKAVYQSFNPYTSQWPAFRWPIQGEISSPFGLKRFFNGEARDPHSGLDIAAPEGKTIYAPADGIVAQIGDYFFNGKTVMIDHGQGIISMLCHLSQIDVEKGQTLKAGQRVGKVGQTGRATGPHLHFGLSINNARVDPLLVLPPSP</sequence>
<comment type="caution">
    <text evidence="4">The sequence shown here is derived from an EMBL/GenBank/DDBJ whole genome shotgun (WGS) entry which is preliminary data.</text>
</comment>
<dbReference type="CDD" id="cd12797">
    <property type="entry name" value="M23_peptidase"/>
    <property type="match status" value="1"/>
</dbReference>
<evidence type="ECO:0000259" key="2">
    <source>
        <dbReference type="Pfam" id="PF01551"/>
    </source>
</evidence>
<name>A0A2T5J2S5_9GAMM</name>
<dbReference type="RefSeq" id="WP_107864659.1">
    <property type="nucleotide sequence ID" value="NZ_QAON01000002.1"/>
</dbReference>
<reference evidence="4 5" key="1">
    <citation type="submission" date="2018-04" db="EMBL/GenBank/DDBJ databases">
        <title>Genomic Encyclopedia of Archaeal and Bacterial Type Strains, Phase II (KMG-II): from individual species to whole genera.</title>
        <authorList>
            <person name="Goeker M."/>
        </authorList>
    </citation>
    <scope>NUCLEOTIDE SEQUENCE [LARGE SCALE GENOMIC DNA]</scope>
    <source>
        <strain evidence="4 5">DSM 5822</strain>
    </source>
</reference>
<evidence type="ECO:0000313" key="4">
    <source>
        <dbReference type="EMBL" id="PTQ90819.1"/>
    </source>
</evidence>
<proteinExistence type="predicted"/>
<dbReference type="AlphaFoldDB" id="A0A2T5J2S5"/>
<keyword evidence="1" id="KW-0732">Signal</keyword>
<evidence type="ECO:0000259" key="3">
    <source>
        <dbReference type="Pfam" id="PF18421"/>
    </source>
</evidence>
<dbReference type="SUPFAM" id="SSF51261">
    <property type="entry name" value="Duplicated hybrid motif"/>
    <property type="match status" value="1"/>
</dbReference>
<dbReference type="InterPro" id="IPR040487">
    <property type="entry name" value="Peptidase_M23_N"/>
</dbReference>
<dbReference type="OrthoDB" id="1654978at2"/>
<dbReference type="EMBL" id="QAON01000002">
    <property type="protein sequence ID" value="PTQ90819.1"/>
    <property type="molecule type" value="Genomic_DNA"/>
</dbReference>
<organism evidence="4 5">
    <name type="scientific">Agitococcus lubricus</name>
    <dbReference type="NCBI Taxonomy" id="1077255"/>
    <lineage>
        <taxon>Bacteria</taxon>
        <taxon>Pseudomonadati</taxon>
        <taxon>Pseudomonadota</taxon>
        <taxon>Gammaproteobacteria</taxon>
        <taxon>Moraxellales</taxon>
        <taxon>Moraxellaceae</taxon>
        <taxon>Agitococcus</taxon>
    </lineage>
</organism>
<dbReference type="FunFam" id="2.70.70.10:FF:000019">
    <property type="entry name" value="M23 family peptidase"/>
    <property type="match status" value="1"/>
</dbReference>
<dbReference type="PANTHER" id="PTHR21666">
    <property type="entry name" value="PEPTIDASE-RELATED"/>
    <property type="match status" value="1"/>
</dbReference>
<dbReference type="Pfam" id="PF18421">
    <property type="entry name" value="Peptidase_M23_N"/>
    <property type="match status" value="1"/>
</dbReference>
<feature type="signal peptide" evidence="1">
    <location>
        <begin position="1"/>
        <end position="19"/>
    </location>
</feature>
<evidence type="ECO:0000256" key="1">
    <source>
        <dbReference type="SAM" id="SignalP"/>
    </source>
</evidence>
<feature type="domain" description="Peptidase family M23 N-terminal" evidence="3">
    <location>
        <begin position="28"/>
        <end position="94"/>
    </location>
</feature>
<dbReference type="InterPro" id="IPR016047">
    <property type="entry name" value="M23ase_b-sheet_dom"/>
</dbReference>
<dbReference type="InterPro" id="IPR011055">
    <property type="entry name" value="Dup_hybrid_motif"/>
</dbReference>
<evidence type="ECO:0000313" key="5">
    <source>
        <dbReference type="Proteomes" id="UP000244223"/>
    </source>
</evidence>
<dbReference type="PANTHER" id="PTHR21666:SF285">
    <property type="entry name" value="M23 FAMILY METALLOPEPTIDASE"/>
    <property type="match status" value="1"/>
</dbReference>
<gene>
    <name evidence="4" type="ORF">C8N29_102219</name>
</gene>
<dbReference type="Gene3D" id="2.60.40.1590">
    <property type="entry name" value="Peptidoglycan hydrolase domains"/>
    <property type="match status" value="1"/>
</dbReference>
<dbReference type="Gene3D" id="2.70.70.10">
    <property type="entry name" value="Glucose Permease (Domain IIA)"/>
    <property type="match status" value="1"/>
</dbReference>
<dbReference type="Proteomes" id="UP000244223">
    <property type="component" value="Unassembled WGS sequence"/>
</dbReference>
<feature type="chain" id="PRO_5031385058" evidence="1">
    <location>
        <begin position="20"/>
        <end position="273"/>
    </location>
</feature>
<dbReference type="InterPro" id="IPR050570">
    <property type="entry name" value="Cell_wall_metabolism_enzyme"/>
</dbReference>
<dbReference type="Pfam" id="PF01551">
    <property type="entry name" value="Peptidase_M23"/>
    <property type="match status" value="1"/>
</dbReference>
<protein>
    <submittedName>
        <fullName evidence="4">Peptidase M23-like protein</fullName>
    </submittedName>
</protein>
<accession>A0A2T5J2S5</accession>
<dbReference type="GO" id="GO:0004222">
    <property type="term" value="F:metalloendopeptidase activity"/>
    <property type="evidence" value="ECO:0007669"/>
    <property type="project" value="TreeGrafter"/>
</dbReference>
<keyword evidence="5" id="KW-1185">Reference proteome</keyword>
<feature type="domain" description="M23ase beta-sheet core" evidence="2">
    <location>
        <begin position="171"/>
        <end position="265"/>
    </location>
</feature>